<reference evidence="11 12" key="1">
    <citation type="submission" date="2018-06" db="EMBL/GenBank/DDBJ databases">
        <authorList>
            <consortium name="Pathogen Informatics"/>
            <person name="Doyle S."/>
        </authorList>
    </citation>
    <scope>NUCLEOTIDE SEQUENCE [LARGE SCALE GENOMIC DNA]</scope>
    <source>
        <strain evidence="11 12">NCTC11088</strain>
    </source>
</reference>
<evidence type="ECO:0000259" key="10">
    <source>
        <dbReference type="PROSITE" id="PS50879"/>
    </source>
</evidence>
<evidence type="ECO:0000256" key="5">
    <source>
        <dbReference type="ARBA" id="ARBA00022722"/>
    </source>
</evidence>
<dbReference type="InterPro" id="IPR037056">
    <property type="entry name" value="RNase_H1_N_sf"/>
</dbReference>
<evidence type="ECO:0000313" key="11">
    <source>
        <dbReference type="EMBL" id="SUB74955.1"/>
    </source>
</evidence>
<evidence type="ECO:0000256" key="1">
    <source>
        <dbReference type="ARBA" id="ARBA00000077"/>
    </source>
</evidence>
<dbReference type="Proteomes" id="UP000254777">
    <property type="component" value="Unassembled WGS sequence"/>
</dbReference>
<evidence type="ECO:0000256" key="6">
    <source>
        <dbReference type="ARBA" id="ARBA00022723"/>
    </source>
</evidence>
<evidence type="ECO:0000313" key="12">
    <source>
        <dbReference type="Proteomes" id="UP000254777"/>
    </source>
</evidence>
<dbReference type="InterPro" id="IPR011320">
    <property type="entry name" value="RNase_H1_N"/>
</dbReference>
<comment type="cofactor">
    <cofactor evidence="2">
        <name>Mg(2+)</name>
        <dbReference type="ChEBI" id="CHEBI:18420"/>
    </cofactor>
</comment>
<keyword evidence="8 11" id="KW-0378">Hydrolase</keyword>
<evidence type="ECO:0000256" key="4">
    <source>
        <dbReference type="ARBA" id="ARBA00012180"/>
    </source>
</evidence>
<dbReference type="Gene3D" id="3.30.420.10">
    <property type="entry name" value="Ribonuclease H-like superfamily/Ribonuclease H"/>
    <property type="match status" value="1"/>
</dbReference>
<comment type="similarity">
    <text evidence="3">Belongs to the RNase H family.</text>
</comment>
<dbReference type="CDD" id="cd09277">
    <property type="entry name" value="RNase_HI_bacteria_like"/>
    <property type="match status" value="1"/>
</dbReference>
<name>A0A379DBP9_9FIRM</name>
<organism evidence="11 12">
    <name type="scientific">Peptoniphilus indolicus</name>
    <dbReference type="NCBI Taxonomy" id="33030"/>
    <lineage>
        <taxon>Bacteria</taxon>
        <taxon>Bacillati</taxon>
        <taxon>Bacillota</taxon>
        <taxon>Tissierellia</taxon>
        <taxon>Tissierellales</taxon>
        <taxon>Peptoniphilaceae</taxon>
        <taxon>Peptoniphilus</taxon>
    </lineage>
</organism>
<dbReference type="InterPro" id="IPR012337">
    <property type="entry name" value="RNaseH-like_sf"/>
</dbReference>
<evidence type="ECO:0000256" key="7">
    <source>
        <dbReference type="ARBA" id="ARBA00022759"/>
    </source>
</evidence>
<dbReference type="GO" id="GO:0004523">
    <property type="term" value="F:RNA-DNA hybrid ribonuclease activity"/>
    <property type="evidence" value="ECO:0007669"/>
    <property type="project" value="UniProtKB-EC"/>
</dbReference>
<dbReference type="EMBL" id="UGTH01000001">
    <property type="protein sequence ID" value="SUB74955.1"/>
    <property type="molecule type" value="Genomic_DNA"/>
</dbReference>
<dbReference type="SUPFAM" id="SSF55658">
    <property type="entry name" value="L9 N-domain-like"/>
    <property type="match status" value="1"/>
</dbReference>
<keyword evidence="9" id="KW-0460">Magnesium</keyword>
<evidence type="ECO:0000256" key="9">
    <source>
        <dbReference type="ARBA" id="ARBA00022842"/>
    </source>
</evidence>
<dbReference type="InterPro" id="IPR009027">
    <property type="entry name" value="Ribosomal_bL9/RNase_H1_N"/>
</dbReference>
<proteinExistence type="inferred from homology"/>
<evidence type="ECO:0000256" key="2">
    <source>
        <dbReference type="ARBA" id="ARBA00001946"/>
    </source>
</evidence>
<keyword evidence="7" id="KW-0255">Endonuclease</keyword>
<dbReference type="GO" id="GO:0046872">
    <property type="term" value="F:metal ion binding"/>
    <property type="evidence" value="ECO:0007669"/>
    <property type="project" value="UniProtKB-KW"/>
</dbReference>
<dbReference type="EC" id="3.1.26.4" evidence="4"/>
<dbReference type="GO" id="GO:0003676">
    <property type="term" value="F:nucleic acid binding"/>
    <property type="evidence" value="ECO:0007669"/>
    <property type="project" value="InterPro"/>
</dbReference>
<dbReference type="InterPro" id="IPR002156">
    <property type="entry name" value="RNaseH_domain"/>
</dbReference>
<dbReference type="FunFam" id="3.40.970.10:FF:000001">
    <property type="entry name" value="Ribonuclease H1"/>
    <property type="match status" value="1"/>
</dbReference>
<dbReference type="Pfam" id="PF01693">
    <property type="entry name" value="Cauli_VI"/>
    <property type="match status" value="1"/>
</dbReference>
<evidence type="ECO:0000256" key="8">
    <source>
        <dbReference type="ARBA" id="ARBA00022801"/>
    </source>
</evidence>
<sequence>MNYYAVKKGRQTGVFTTWDECKRQVIGFGGAIYKKFPTLSEAEAFIGGETNVEKKIDSKSEIVSSISDGEIIAYVDGSYDKNEKSYSYGIVLTDGVNVIETDSKRFFGVEDASMRNVAGEIMGSKVAIERALELGYKKIYLHYDYMGIECWALGSWKANKKSTQEYRDFYSSVKDKITVEFIKVQAHTGVEFNELADKLAKGAK</sequence>
<gene>
    <name evidence="11" type="primary">rnhA</name>
    <name evidence="11" type="ORF">NCTC11088_00717</name>
</gene>
<dbReference type="GO" id="GO:0043137">
    <property type="term" value="P:DNA replication, removal of RNA primer"/>
    <property type="evidence" value="ECO:0007669"/>
    <property type="project" value="TreeGrafter"/>
</dbReference>
<dbReference type="RefSeq" id="WP_004819494.1">
    <property type="nucleotide sequence ID" value="NZ_UGTH01000001.1"/>
</dbReference>
<comment type="catalytic activity">
    <reaction evidence="1">
        <text>Endonucleolytic cleavage to 5'-phosphomonoester.</text>
        <dbReference type="EC" id="3.1.26.4"/>
    </reaction>
</comment>
<dbReference type="Gene3D" id="3.40.970.10">
    <property type="entry name" value="Ribonuclease H1, N-terminal domain"/>
    <property type="match status" value="1"/>
</dbReference>
<accession>A0A379DBP9</accession>
<dbReference type="PANTHER" id="PTHR10642">
    <property type="entry name" value="RIBONUCLEASE H1"/>
    <property type="match status" value="1"/>
</dbReference>
<dbReference type="InterPro" id="IPR050092">
    <property type="entry name" value="RNase_H"/>
</dbReference>
<keyword evidence="6" id="KW-0479">Metal-binding</keyword>
<protein>
    <recommendedName>
        <fullName evidence="4">ribonuclease H</fullName>
        <ecNumber evidence="4">3.1.26.4</ecNumber>
    </recommendedName>
</protein>
<dbReference type="SUPFAM" id="SSF53098">
    <property type="entry name" value="Ribonuclease H-like"/>
    <property type="match status" value="1"/>
</dbReference>
<evidence type="ECO:0000256" key="3">
    <source>
        <dbReference type="ARBA" id="ARBA00005300"/>
    </source>
</evidence>
<dbReference type="AlphaFoldDB" id="A0A379DBP9"/>
<dbReference type="InterPro" id="IPR036397">
    <property type="entry name" value="RNaseH_sf"/>
</dbReference>
<keyword evidence="5" id="KW-0540">Nuclease</keyword>
<feature type="domain" description="RNase H type-1" evidence="10">
    <location>
        <begin position="67"/>
        <end position="204"/>
    </location>
</feature>
<dbReference type="PROSITE" id="PS50879">
    <property type="entry name" value="RNASE_H_1"/>
    <property type="match status" value="1"/>
</dbReference>
<dbReference type="PANTHER" id="PTHR10642:SF26">
    <property type="entry name" value="RIBONUCLEASE H1"/>
    <property type="match status" value="1"/>
</dbReference>
<dbReference type="Pfam" id="PF00075">
    <property type="entry name" value="RNase_H"/>
    <property type="match status" value="1"/>
</dbReference>